<comment type="caution">
    <text evidence="5">The sequence shown here is derived from an EMBL/GenBank/DDBJ whole genome shotgun (WGS) entry which is preliminary data.</text>
</comment>
<organism evidence="5 6">
    <name type="scientific">Zwartia hollandica</name>
    <dbReference type="NCBI Taxonomy" id="324606"/>
    <lineage>
        <taxon>Bacteria</taxon>
        <taxon>Pseudomonadati</taxon>
        <taxon>Pseudomonadota</taxon>
        <taxon>Betaproteobacteria</taxon>
        <taxon>Burkholderiales</taxon>
        <taxon>Alcaligenaceae</taxon>
        <taxon>Zwartia</taxon>
    </lineage>
</organism>
<dbReference type="GO" id="GO:0009103">
    <property type="term" value="P:lipopolysaccharide biosynthetic process"/>
    <property type="evidence" value="ECO:0007669"/>
    <property type="project" value="UniProtKB-KW"/>
</dbReference>
<comment type="pathway">
    <text evidence="2">Glycan metabolism; lacto-N-neotetraose biosynthesis.</text>
</comment>
<dbReference type="Pfam" id="PF01755">
    <property type="entry name" value="Glyco_transf_25"/>
    <property type="match status" value="1"/>
</dbReference>
<protein>
    <submittedName>
        <fullName evidence="5">Glycosyltransferase family 25 protein</fullName>
    </submittedName>
</protein>
<dbReference type="InterPro" id="IPR002654">
    <property type="entry name" value="Glyco_trans_25"/>
</dbReference>
<dbReference type="Proteomes" id="UP000739565">
    <property type="component" value="Unassembled WGS sequence"/>
</dbReference>
<comment type="pathway">
    <text evidence="1">Bacterial outer membrane biogenesis; lipooligosaccharide biosynthesis.</text>
</comment>
<dbReference type="AlphaFoldDB" id="A0A953T269"/>
<evidence type="ECO:0000256" key="1">
    <source>
        <dbReference type="ARBA" id="ARBA00005068"/>
    </source>
</evidence>
<reference evidence="5" key="1">
    <citation type="submission" date="2021-07" db="EMBL/GenBank/DDBJ databases">
        <title>New genus and species of the family Alcaligenaceae.</title>
        <authorList>
            <person name="Hahn M.W."/>
        </authorList>
    </citation>
    <scope>NUCLEOTIDE SEQUENCE</scope>
    <source>
        <strain evidence="5">LF4-65</strain>
    </source>
</reference>
<accession>A0A953T269</accession>
<keyword evidence="6" id="KW-1185">Reference proteome</keyword>
<proteinExistence type="predicted"/>
<gene>
    <name evidence="5" type="ORF">KZZ10_05335</name>
</gene>
<keyword evidence="3" id="KW-0448">Lipopolysaccharide biosynthesis</keyword>
<dbReference type="EMBL" id="JAHXRI010000006">
    <property type="protein sequence ID" value="MBZ1350060.1"/>
    <property type="molecule type" value="Genomic_DNA"/>
</dbReference>
<evidence type="ECO:0000256" key="3">
    <source>
        <dbReference type="ARBA" id="ARBA00022985"/>
    </source>
</evidence>
<sequence length="258" mass="28836">MAQIPCFVVSLATATQRREAMMNLLASHGITPRWFDAVDGRVMSAEELAKHFAAELATQVYGPMSRSEIGCALSHLGIYRLMVEQGIASAVIFEDDIDLAPDFAALLDTQSGLLGMFSTDDPAMVQLTHVRRGYRFGARSVGNYHIVRPHGGVWRTSGYFITLAAAQKMLSGAYPVCVAADYWRYFEQQRFLTLYALTPNAVWDGPLSKSSSISEGRVPRRRLRRRIGYAVKRLWQSVVVRRLLVKKLPERISDDAHG</sequence>
<evidence type="ECO:0000259" key="4">
    <source>
        <dbReference type="Pfam" id="PF01755"/>
    </source>
</evidence>
<feature type="domain" description="Glycosyl transferase family 25" evidence="4">
    <location>
        <begin position="5"/>
        <end position="182"/>
    </location>
</feature>
<dbReference type="RefSeq" id="WP_259660458.1">
    <property type="nucleotide sequence ID" value="NZ_JAHXRI010000006.1"/>
</dbReference>
<evidence type="ECO:0000256" key="2">
    <source>
        <dbReference type="ARBA" id="ARBA00005222"/>
    </source>
</evidence>
<evidence type="ECO:0000313" key="6">
    <source>
        <dbReference type="Proteomes" id="UP000739565"/>
    </source>
</evidence>
<name>A0A953T269_9BURK</name>
<evidence type="ECO:0000313" key="5">
    <source>
        <dbReference type="EMBL" id="MBZ1350060.1"/>
    </source>
</evidence>
<dbReference type="CDD" id="cd06532">
    <property type="entry name" value="Glyco_transf_25"/>
    <property type="match status" value="1"/>
</dbReference>